<evidence type="ECO:0000313" key="4">
    <source>
        <dbReference type="Proteomes" id="UP000757232"/>
    </source>
</evidence>
<dbReference type="Proteomes" id="UP000757232">
    <property type="component" value="Unassembled WGS sequence"/>
</dbReference>
<name>A0A9Q5N2H6_SANBA</name>
<proteinExistence type="predicted"/>
<evidence type="ECO:0000259" key="2">
    <source>
        <dbReference type="PROSITE" id="PS50090"/>
    </source>
</evidence>
<feature type="region of interest" description="Disordered" evidence="1">
    <location>
        <begin position="254"/>
        <end position="292"/>
    </location>
</feature>
<feature type="region of interest" description="Disordered" evidence="1">
    <location>
        <begin position="98"/>
        <end position="144"/>
    </location>
</feature>
<sequence>MEPENSQDTNKAPPHPPTPSFVYNTPNVHAYTQPAHLQSPFPANFWPPQAPSPSSHTPEPIIHENISNYSQIGYHPMIHTPQPMFPVHPIPIQLPPVQQNQVAQDEGQKTKPKGNQEKQGTKKSGKGARSGRNARSSGLSDTEIEALDERTKKEAEIVIPPKPAAKWSGESTMKLVDFITSPERWEKVTTSIKKICIEASQSLFNNEFTPKQCVNKWQALFRLYKATRRFLNHTGGGDGDEQIIEGNETVIDFNTFDGDDEELTDKTTRDEEGKQTQKEETNKGGGKKAEGVRFSSKTMRAFSESLLYAKILSVAEGRADIDRAIEFSSHRKPGDVDEDVKKADSKKRKKTDSPAADVSSVLVEALRSVRDRQAESARLETDRLASQKRRDEIDEKRLRLESETVELRKKRELEDLRFSKLERYRQMRDSTDPLENALARKLAEEIREEQNL</sequence>
<comment type="caution">
    <text evidence="3">The sequence shown here is derived from an EMBL/GenBank/DDBJ whole genome shotgun (WGS) entry which is preliminary data.</text>
</comment>
<dbReference type="InterPro" id="IPR001005">
    <property type="entry name" value="SANT/Myb"/>
</dbReference>
<organism evidence="3 4">
    <name type="scientific">Sanghuangporus baumii</name>
    <name type="common">Phellinus baumii</name>
    <dbReference type="NCBI Taxonomy" id="108892"/>
    <lineage>
        <taxon>Eukaryota</taxon>
        <taxon>Fungi</taxon>
        <taxon>Dikarya</taxon>
        <taxon>Basidiomycota</taxon>
        <taxon>Agaricomycotina</taxon>
        <taxon>Agaricomycetes</taxon>
        <taxon>Hymenochaetales</taxon>
        <taxon>Hymenochaetaceae</taxon>
        <taxon>Sanghuangporus</taxon>
    </lineage>
</organism>
<reference evidence="3" key="1">
    <citation type="submission" date="2016-06" db="EMBL/GenBank/DDBJ databases">
        <title>Draft Genome sequence of the fungus Inonotus baumii.</title>
        <authorList>
            <person name="Zhu H."/>
            <person name="Lin W."/>
        </authorList>
    </citation>
    <scope>NUCLEOTIDE SEQUENCE</scope>
    <source>
        <strain evidence="3">821</strain>
    </source>
</reference>
<feature type="region of interest" description="Disordered" evidence="1">
    <location>
        <begin position="331"/>
        <end position="357"/>
    </location>
</feature>
<feature type="compositionally biased region" description="Basic and acidic residues" evidence="1">
    <location>
        <begin position="264"/>
        <end position="291"/>
    </location>
</feature>
<evidence type="ECO:0000256" key="1">
    <source>
        <dbReference type="SAM" id="MobiDB-lite"/>
    </source>
</evidence>
<dbReference type="AlphaFoldDB" id="A0A9Q5N2H6"/>
<feature type="region of interest" description="Disordered" evidence="1">
    <location>
        <begin position="372"/>
        <end position="392"/>
    </location>
</feature>
<gene>
    <name evidence="3" type="ORF">A7U60_g5993</name>
</gene>
<feature type="compositionally biased region" description="Basic and acidic residues" evidence="1">
    <location>
        <begin position="331"/>
        <end position="343"/>
    </location>
</feature>
<feature type="compositionally biased region" description="Polar residues" evidence="1">
    <location>
        <begin position="1"/>
        <end position="10"/>
    </location>
</feature>
<dbReference type="EMBL" id="LNZH02000198">
    <property type="protein sequence ID" value="OCB86820.1"/>
    <property type="molecule type" value="Genomic_DNA"/>
</dbReference>
<protein>
    <recommendedName>
        <fullName evidence="2">Myb-like domain-containing protein</fullName>
    </recommendedName>
</protein>
<dbReference type="PROSITE" id="PS50090">
    <property type="entry name" value="MYB_LIKE"/>
    <property type="match status" value="1"/>
</dbReference>
<feature type="compositionally biased region" description="Basic and acidic residues" evidence="1">
    <location>
        <begin position="106"/>
        <end position="120"/>
    </location>
</feature>
<evidence type="ECO:0000313" key="3">
    <source>
        <dbReference type="EMBL" id="OCB86820.1"/>
    </source>
</evidence>
<keyword evidence="4" id="KW-1185">Reference proteome</keyword>
<dbReference type="OrthoDB" id="10581636at2759"/>
<feature type="domain" description="Myb-like" evidence="2">
    <location>
        <begin position="159"/>
        <end position="221"/>
    </location>
</feature>
<feature type="region of interest" description="Disordered" evidence="1">
    <location>
        <begin position="1"/>
        <end position="61"/>
    </location>
</feature>
<accession>A0A9Q5N2H6</accession>